<evidence type="ECO:0000259" key="1">
    <source>
        <dbReference type="Pfam" id="PF01522"/>
    </source>
</evidence>
<comment type="caution">
    <text evidence="2">The sequence shown here is derived from an EMBL/GenBank/DDBJ whole genome shotgun (WGS) entry which is preliminary data.</text>
</comment>
<gene>
    <name evidence="2" type="ORF">FKY71_10125</name>
</gene>
<dbReference type="EMBL" id="VIFK01000088">
    <property type="protein sequence ID" value="TQE99144.1"/>
    <property type="molecule type" value="Genomic_DNA"/>
</dbReference>
<dbReference type="Gene3D" id="3.20.20.370">
    <property type="entry name" value="Glycoside hydrolase/deacetylase"/>
    <property type="match status" value="1"/>
</dbReference>
<protein>
    <submittedName>
        <fullName evidence="2">Polysaccharide deacetylase family protein</fullName>
    </submittedName>
</protein>
<dbReference type="GO" id="GO:0016810">
    <property type="term" value="F:hydrolase activity, acting on carbon-nitrogen (but not peptide) bonds"/>
    <property type="evidence" value="ECO:0007669"/>
    <property type="project" value="InterPro"/>
</dbReference>
<evidence type="ECO:0000313" key="3">
    <source>
        <dbReference type="Proteomes" id="UP000315400"/>
    </source>
</evidence>
<feature type="domain" description="NodB homology" evidence="1">
    <location>
        <begin position="13"/>
        <end position="132"/>
    </location>
</feature>
<organism evidence="2 3">
    <name type="scientific">Spiribacter salinus</name>
    <dbReference type="NCBI Taxonomy" id="1335746"/>
    <lineage>
        <taxon>Bacteria</taxon>
        <taxon>Pseudomonadati</taxon>
        <taxon>Pseudomonadota</taxon>
        <taxon>Gammaproteobacteria</taxon>
        <taxon>Chromatiales</taxon>
        <taxon>Ectothiorhodospiraceae</taxon>
        <taxon>Spiribacter</taxon>
    </lineage>
</organism>
<accession>A0A540VQV3</accession>
<evidence type="ECO:0000313" key="2">
    <source>
        <dbReference type="EMBL" id="TQE99144.1"/>
    </source>
</evidence>
<dbReference type="Pfam" id="PF01522">
    <property type="entry name" value="Polysacc_deac_1"/>
    <property type="match status" value="1"/>
</dbReference>
<dbReference type="SUPFAM" id="SSF88713">
    <property type="entry name" value="Glycoside hydrolase/deacetylase"/>
    <property type="match status" value="1"/>
</dbReference>
<dbReference type="AlphaFoldDB" id="A0A540VQV3"/>
<dbReference type="InterPro" id="IPR011330">
    <property type="entry name" value="Glyco_hydro/deAcase_b/a-brl"/>
</dbReference>
<reference evidence="2 3" key="1">
    <citation type="submission" date="2019-06" db="EMBL/GenBank/DDBJ databases">
        <title>Metagenome assembled Genome of Spiribacter salinus SL48-SHIP from the microbial mat of Salt Lake 48 (Novosibirsk region, Russia).</title>
        <authorList>
            <person name="Shipova A."/>
            <person name="Rozanov A.S."/>
            <person name="Bryanskaya A.V."/>
            <person name="Peltek S.E."/>
        </authorList>
    </citation>
    <scope>NUCLEOTIDE SEQUENCE [LARGE SCALE GENOMIC DNA]</scope>
    <source>
        <strain evidence="2">SL48-SHIP-2</strain>
    </source>
</reference>
<sequence>MFAIMSRCVIKADDFYATQSDRWLQFLLLCKQEGVPASLGFIAKRLRNGKTPHPRLVRLAKQPRFEVWNHGTEHWKDYTSGRSEFFGPAVADQVASIERCQVLCEQVFGHRPKLFGPPFNAYDANTLRALRQFPELEWLYDIAWLDGKTTLPKHYFVSCDVADSGRRFNPERARKQSADFMIRRSPFVIQIHPGNHWTDECFVNFQIFLRYIQASGYRFVLPGRLFASKVI</sequence>
<dbReference type="GO" id="GO:0005975">
    <property type="term" value="P:carbohydrate metabolic process"/>
    <property type="evidence" value="ECO:0007669"/>
    <property type="project" value="InterPro"/>
</dbReference>
<name>A0A540VQV3_9GAMM</name>
<dbReference type="Proteomes" id="UP000315400">
    <property type="component" value="Unassembled WGS sequence"/>
</dbReference>
<proteinExistence type="predicted"/>
<dbReference type="InterPro" id="IPR002509">
    <property type="entry name" value="NODB_dom"/>
</dbReference>